<keyword evidence="6 7" id="KW-0472">Membrane</keyword>
<dbReference type="Proteomes" id="UP001201812">
    <property type="component" value="Unassembled WGS sequence"/>
</dbReference>
<protein>
    <submittedName>
        <fullName evidence="8">Nucleotide-sugar transporter domain-containing protein</fullName>
    </submittedName>
</protein>
<comment type="caution">
    <text evidence="8">The sequence shown here is derived from an EMBL/GenBank/DDBJ whole genome shotgun (WGS) entry which is preliminary data.</text>
</comment>
<dbReference type="InterPro" id="IPR037185">
    <property type="entry name" value="EmrE-like"/>
</dbReference>
<gene>
    <name evidence="8" type="ORF">DdX_03301</name>
</gene>
<keyword evidence="3" id="KW-0762">Sugar transport</keyword>
<keyword evidence="5 7" id="KW-1133">Transmembrane helix</keyword>
<evidence type="ECO:0000313" key="8">
    <source>
        <dbReference type="EMBL" id="KAI1726579.1"/>
    </source>
</evidence>
<dbReference type="Gene3D" id="1.10.3730.20">
    <property type="match status" value="1"/>
</dbReference>
<name>A0AAD4NCT8_9BILA</name>
<dbReference type="InterPro" id="IPR007271">
    <property type="entry name" value="Nuc_sug_transpt"/>
</dbReference>
<evidence type="ECO:0000256" key="6">
    <source>
        <dbReference type="ARBA" id="ARBA00023136"/>
    </source>
</evidence>
<accession>A0AAD4NCT8</accession>
<evidence type="ECO:0000256" key="7">
    <source>
        <dbReference type="SAM" id="Phobius"/>
    </source>
</evidence>
<evidence type="ECO:0000256" key="5">
    <source>
        <dbReference type="ARBA" id="ARBA00022989"/>
    </source>
</evidence>
<comment type="subcellular location">
    <subcellularLocation>
        <location evidence="1">Membrane</location>
        <topology evidence="1">Multi-pass membrane protein</topology>
    </subcellularLocation>
</comment>
<evidence type="ECO:0000313" key="9">
    <source>
        <dbReference type="Proteomes" id="UP001201812"/>
    </source>
</evidence>
<dbReference type="Pfam" id="PF04142">
    <property type="entry name" value="Nuc_sug_transp"/>
    <property type="match status" value="1"/>
</dbReference>
<dbReference type="NCBIfam" id="TIGR00803">
    <property type="entry name" value="nst"/>
    <property type="match status" value="1"/>
</dbReference>
<keyword evidence="4 7" id="KW-0812">Transmembrane</keyword>
<reference evidence="8" key="1">
    <citation type="submission" date="2022-01" db="EMBL/GenBank/DDBJ databases">
        <title>Genome Sequence Resource for Two Populations of Ditylenchus destructor, the Migratory Endoparasitic Phytonematode.</title>
        <authorList>
            <person name="Zhang H."/>
            <person name="Lin R."/>
            <person name="Xie B."/>
        </authorList>
    </citation>
    <scope>NUCLEOTIDE SEQUENCE</scope>
    <source>
        <strain evidence="8">BazhouSP</strain>
    </source>
</reference>
<feature type="transmembrane region" description="Helical" evidence="7">
    <location>
        <begin position="348"/>
        <end position="366"/>
    </location>
</feature>
<evidence type="ECO:0000256" key="2">
    <source>
        <dbReference type="ARBA" id="ARBA00009976"/>
    </source>
</evidence>
<dbReference type="PANTHER" id="PTHR10231">
    <property type="entry name" value="NUCLEOTIDE-SUGAR TRANSMEMBRANE TRANSPORTER"/>
    <property type="match status" value="1"/>
</dbReference>
<dbReference type="GO" id="GO:0000139">
    <property type="term" value="C:Golgi membrane"/>
    <property type="evidence" value="ECO:0007669"/>
    <property type="project" value="InterPro"/>
</dbReference>
<keyword evidence="3" id="KW-0813">Transport</keyword>
<comment type="similarity">
    <text evidence="2">Belongs to the nucleotide-sugar transporter family. SLC35A subfamily.</text>
</comment>
<feature type="transmembrane region" description="Helical" evidence="7">
    <location>
        <begin position="190"/>
        <end position="207"/>
    </location>
</feature>
<dbReference type="GO" id="GO:0015165">
    <property type="term" value="F:pyrimidine nucleotide-sugar transmembrane transporter activity"/>
    <property type="evidence" value="ECO:0007669"/>
    <property type="project" value="InterPro"/>
</dbReference>
<feature type="transmembrane region" description="Helical" evidence="7">
    <location>
        <begin position="290"/>
        <end position="313"/>
    </location>
</feature>
<sequence length="415" mass="46026">MAPKLSGTVYHPLSSKGSLDEECGAEHLINAHGPRRASEHAVPIETSLSPRVQRYVQNFSLAFLTVQQTLNPIMVRAAHKISQETKQEFLSSTTVFTTEILKVCLCCITLCFSHGSVRALPTELWNTFVNNKRETIKVCIPALIYVIQNNLYFFALKRVEATLFSVTYQLRILTTALLSVLLLRRIFSMVQWSALFISLVGVILVQTSSQQNRSTQNDTEESRRNELIGLVTVIVMCWSSAFAGVYLEGVLKKSSCDILLQNIRLSVITLPFSVMTMANDRAIIEQYGLFYGWSWLVWSLALSSAVSGIVVAAVMKYADNIKKSYCQSMALGGTAFLSIALGDSKFSYTLLAGISLVIVSVFLYTINPTLTAVDDEDFEEVFYSDDEVEAAMKIMGEDCKIINTDDSSTGDVKGQ</sequence>
<dbReference type="EMBL" id="JAKKPZ010000002">
    <property type="protein sequence ID" value="KAI1726579.1"/>
    <property type="molecule type" value="Genomic_DNA"/>
</dbReference>
<keyword evidence="9" id="KW-1185">Reference proteome</keyword>
<evidence type="ECO:0000256" key="4">
    <source>
        <dbReference type="ARBA" id="ARBA00022692"/>
    </source>
</evidence>
<dbReference type="AlphaFoldDB" id="A0AAD4NCT8"/>
<organism evidence="8 9">
    <name type="scientific">Ditylenchus destructor</name>
    <dbReference type="NCBI Taxonomy" id="166010"/>
    <lineage>
        <taxon>Eukaryota</taxon>
        <taxon>Metazoa</taxon>
        <taxon>Ecdysozoa</taxon>
        <taxon>Nematoda</taxon>
        <taxon>Chromadorea</taxon>
        <taxon>Rhabditida</taxon>
        <taxon>Tylenchina</taxon>
        <taxon>Tylenchomorpha</taxon>
        <taxon>Sphaerularioidea</taxon>
        <taxon>Anguinidae</taxon>
        <taxon>Anguininae</taxon>
        <taxon>Ditylenchus</taxon>
    </lineage>
</organism>
<feature type="transmembrane region" description="Helical" evidence="7">
    <location>
        <begin position="227"/>
        <end position="247"/>
    </location>
</feature>
<proteinExistence type="inferred from homology"/>
<dbReference type="SUPFAM" id="SSF103481">
    <property type="entry name" value="Multidrug resistance efflux transporter EmrE"/>
    <property type="match status" value="1"/>
</dbReference>
<evidence type="ECO:0000256" key="1">
    <source>
        <dbReference type="ARBA" id="ARBA00004141"/>
    </source>
</evidence>
<evidence type="ECO:0000256" key="3">
    <source>
        <dbReference type="ARBA" id="ARBA00022597"/>
    </source>
</evidence>